<gene>
    <name evidence="6" type="ORF">Y5S_03311</name>
</gene>
<evidence type="ECO:0000256" key="4">
    <source>
        <dbReference type="SAM" id="MobiDB-lite"/>
    </source>
</evidence>
<dbReference type="AlphaFoldDB" id="A0A095SG32"/>
<dbReference type="GO" id="GO:0042759">
    <property type="term" value="P:long-chain fatty acid biosynthetic process"/>
    <property type="evidence" value="ECO:0007669"/>
    <property type="project" value="TreeGrafter"/>
</dbReference>
<feature type="domain" description="Neutral/alkaline non-lysosomal ceramidase N-terminal" evidence="5">
    <location>
        <begin position="3"/>
        <end position="403"/>
    </location>
</feature>
<sequence length="571" mass="62266">MHYQVGWGKAQLDITPCGYAMHGFGMPGHRATGTRNPLYARCFVIQDGDSAPLMYCCLDMGYVTHAMRSGVVAWLESQLGDDFDESRLVLTCTHTHSGPGGCAHEGLYNLVTPGFVPEHLDAVVAACGSALSQALETRAATEIRYHQQVLAEDIPVAWNRSLKAHNRNPDVTRYSPNQTHLALDRTMHLISFYRQGKVEAMLSLFGVHATCLSSHLAEYDGDNKGYASLHAESCLHAEGVENPVAIFAQGTAGDVSPHYHGPGDLKRRRKIKGEKEYAYARQNGQRQSQHALDMLAAGEGQSISGPLDGVLSYVDMSNQAVAPEFANGQTQARTSSPCHGVAFFCGTPVDGPGMPAPLGFVARRLASAERRRKLKSSSPEDRPYQELYASQGPKDILLDAGRKRVLGYRLGKIPLPDLADPLVAELKRQAKLGALENSPMVPSVLPLQIIQLGSLRLVCAPGEFTTTAGRRLVASVAKSLSLADDETCLISTYCNDYMGYVTTYEEYQEQAYEGGHTVYGQWTLGAFQTCFVTLARALKAPQENRRYDTHTLPPSVPDSELALRSNLPARN</sequence>
<proteinExistence type="inferred from homology"/>
<feature type="binding site" evidence="2">
    <location>
        <position position="208"/>
    </location>
    <ligand>
        <name>Zn(2+)</name>
        <dbReference type="ChEBI" id="CHEBI:29105"/>
    </ligand>
</feature>
<reference evidence="6 7" key="1">
    <citation type="submission" date="2012-09" db="EMBL/GenBank/DDBJ databases">
        <title>Genome Sequence of alkane-degrading Bacterium Alcanivorax sp. 19-m-6.</title>
        <authorList>
            <person name="Lai Q."/>
            <person name="Shao Z."/>
        </authorList>
    </citation>
    <scope>NUCLEOTIDE SEQUENCE [LARGE SCALE GENOMIC DNA]</scope>
    <source>
        <strain evidence="6 7">19-m-6</strain>
    </source>
</reference>
<keyword evidence="3" id="KW-0443">Lipid metabolism</keyword>
<evidence type="ECO:0000256" key="3">
    <source>
        <dbReference type="RuleBase" id="RU366019"/>
    </source>
</evidence>
<feature type="active site" description="Nucleophile" evidence="1">
    <location>
        <position position="256"/>
    </location>
</feature>
<dbReference type="EMBL" id="ARXV01000017">
    <property type="protein sequence ID" value="KGD63502.1"/>
    <property type="molecule type" value="Genomic_DNA"/>
</dbReference>
<dbReference type="Pfam" id="PF04734">
    <property type="entry name" value="Ceramidase_alk"/>
    <property type="match status" value="2"/>
</dbReference>
<dbReference type="GO" id="GO:0046872">
    <property type="term" value="F:metal ion binding"/>
    <property type="evidence" value="ECO:0007669"/>
    <property type="project" value="UniProtKB-KW"/>
</dbReference>
<keyword evidence="2" id="KW-0479">Metal-binding</keyword>
<dbReference type="OrthoDB" id="6899210at2"/>
<feature type="domain" description="Neutral/alkaline non-lysosomal ceramidase N-terminal" evidence="5">
    <location>
        <begin position="437"/>
        <end position="528"/>
    </location>
</feature>
<comment type="catalytic activity">
    <reaction evidence="3">
        <text>an N-acylsphing-4-enine + H2O = sphing-4-enine + a fatty acid</text>
        <dbReference type="Rhea" id="RHEA:20856"/>
        <dbReference type="ChEBI" id="CHEBI:15377"/>
        <dbReference type="ChEBI" id="CHEBI:28868"/>
        <dbReference type="ChEBI" id="CHEBI:52639"/>
        <dbReference type="ChEBI" id="CHEBI:57756"/>
        <dbReference type="EC" id="3.5.1.23"/>
    </reaction>
</comment>
<feature type="binding site" evidence="2">
    <location>
        <position position="500"/>
    </location>
    <ligand>
        <name>Zn(2+)</name>
        <dbReference type="ChEBI" id="CHEBI:29105"/>
    </ligand>
</feature>
<dbReference type="eggNOG" id="ENOG502Z84X">
    <property type="taxonomic scope" value="Bacteria"/>
</dbReference>
<feature type="binding site" evidence="2">
    <location>
        <position position="94"/>
    </location>
    <ligand>
        <name>Zn(2+)</name>
        <dbReference type="ChEBI" id="CHEBI:29105"/>
    </ligand>
</feature>
<keyword evidence="2" id="KW-0862">Zinc</keyword>
<dbReference type="GO" id="GO:0046514">
    <property type="term" value="P:ceramide catabolic process"/>
    <property type="evidence" value="ECO:0007669"/>
    <property type="project" value="InterPro"/>
</dbReference>
<dbReference type="GO" id="GO:0046512">
    <property type="term" value="P:sphingosine biosynthetic process"/>
    <property type="evidence" value="ECO:0007669"/>
    <property type="project" value="TreeGrafter"/>
</dbReference>
<evidence type="ECO:0000313" key="7">
    <source>
        <dbReference type="Proteomes" id="UP000029444"/>
    </source>
</evidence>
<protein>
    <recommendedName>
        <fullName evidence="3">Neutral ceramidase</fullName>
        <ecNumber evidence="3">3.5.1.23</ecNumber>
    </recommendedName>
</protein>
<feature type="region of interest" description="Disordered" evidence="4">
    <location>
        <begin position="545"/>
        <end position="571"/>
    </location>
</feature>
<dbReference type="InterPro" id="IPR031329">
    <property type="entry name" value="NEUT/ALK_ceramidase_N"/>
</dbReference>
<evidence type="ECO:0000256" key="1">
    <source>
        <dbReference type="PIRSR" id="PIRSR606823-1"/>
    </source>
</evidence>
<evidence type="ECO:0000313" key="6">
    <source>
        <dbReference type="EMBL" id="KGD63502.1"/>
    </source>
</evidence>
<dbReference type="EC" id="3.5.1.23" evidence="3"/>
<dbReference type="STRING" id="1177154.Y5S_03311"/>
<evidence type="ECO:0000259" key="5">
    <source>
        <dbReference type="Pfam" id="PF04734"/>
    </source>
</evidence>
<organism evidence="6 7">
    <name type="scientific">Alcanivorax nanhaiticus</name>
    <dbReference type="NCBI Taxonomy" id="1177154"/>
    <lineage>
        <taxon>Bacteria</taxon>
        <taxon>Pseudomonadati</taxon>
        <taxon>Pseudomonadota</taxon>
        <taxon>Gammaproteobacteria</taxon>
        <taxon>Oceanospirillales</taxon>
        <taxon>Alcanivoracaceae</taxon>
        <taxon>Alcanivorax</taxon>
    </lineage>
</organism>
<dbReference type="GO" id="GO:0017040">
    <property type="term" value="F:N-acylsphingosine amidohydrolase activity"/>
    <property type="evidence" value="ECO:0007669"/>
    <property type="project" value="UniProtKB-UniRule"/>
</dbReference>
<dbReference type="PATRIC" id="fig|1177154.3.peg.3350"/>
<dbReference type="PANTHER" id="PTHR12670">
    <property type="entry name" value="CERAMIDASE"/>
    <property type="match status" value="1"/>
</dbReference>
<evidence type="ECO:0000256" key="2">
    <source>
        <dbReference type="PIRSR" id="PIRSR606823-2"/>
    </source>
</evidence>
<dbReference type="Proteomes" id="UP000029444">
    <property type="component" value="Unassembled WGS sequence"/>
</dbReference>
<accession>A0A095SG32</accession>
<comment type="cofactor">
    <cofactor evidence="2">
        <name>Zn(2+)</name>
        <dbReference type="ChEBI" id="CHEBI:29105"/>
    </cofactor>
    <text evidence="2">Binds 1 zinc ion per subunit.</text>
</comment>
<keyword evidence="3" id="KW-0378">Hydrolase</keyword>
<dbReference type="InterPro" id="IPR006823">
    <property type="entry name" value="Ceramidase_alk"/>
</dbReference>
<comment type="caution">
    <text evidence="6">The sequence shown here is derived from an EMBL/GenBank/DDBJ whole genome shotgun (WGS) entry which is preliminary data.</text>
</comment>
<keyword evidence="3" id="KW-0746">Sphingolipid metabolism</keyword>
<keyword evidence="7" id="KW-1185">Reference proteome</keyword>
<dbReference type="RefSeq" id="WP_035234621.1">
    <property type="nucleotide sequence ID" value="NZ_ARXV01000017.1"/>
</dbReference>
<feature type="binding site" evidence="2">
    <location>
        <position position="463"/>
    </location>
    <ligand>
        <name>Zn(2+)</name>
        <dbReference type="ChEBI" id="CHEBI:29105"/>
    </ligand>
</feature>
<dbReference type="PANTHER" id="PTHR12670:SF1">
    <property type="entry name" value="NEUTRAL CERAMIDASE"/>
    <property type="match status" value="1"/>
</dbReference>
<name>A0A095SG32_9GAMM</name>
<comment type="similarity">
    <text evidence="3">Belongs to the neutral ceramidase family.</text>
</comment>
<dbReference type="GO" id="GO:0016020">
    <property type="term" value="C:membrane"/>
    <property type="evidence" value="ECO:0007669"/>
    <property type="project" value="GOC"/>
</dbReference>
<dbReference type="GO" id="GO:0005576">
    <property type="term" value="C:extracellular region"/>
    <property type="evidence" value="ECO:0007669"/>
    <property type="project" value="TreeGrafter"/>
</dbReference>